<dbReference type="STRING" id="1798553.A3H70_01110"/>
<dbReference type="Proteomes" id="UP000178109">
    <property type="component" value="Unassembled WGS sequence"/>
</dbReference>
<evidence type="ECO:0000313" key="2">
    <source>
        <dbReference type="EMBL" id="OGY91971.1"/>
    </source>
</evidence>
<comment type="caution">
    <text evidence="2">The sequence shown here is derived from an EMBL/GenBank/DDBJ whole genome shotgun (WGS) entry which is preliminary data.</text>
</comment>
<protein>
    <recommendedName>
        <fullName evidence="1">HicB-like antitoxin of toxin-antitoxin system domain-containing protein</fullName>
    </recommendedName>
</protein>
<sequence>MQSKKIHNYTVKFIDNDEGGYIVDVPSFPEICTEGRTPEEAMKNAREAISLCIEYYIEQGRSLPKDVNYKSAREPKFFKLGVPAPA</sequence>
<reference evidence="2 3" key="1">
    <citation type="journal article" date="2016" name="Nat. Commun.">
        <title>Thousands of microbial genomes shed light on interconnected biogeochemical processes in an aquifer system.</title>
        <authorList>
            <person name="Anantharaman K."/>
            <person name="Brown C.T."/>
            <person name="Hug L.A."/>
            <person name="Sharon I."/>
            <person name="Castelle C.J."/>
            <person name="Probst A.J."/>
            <person name="Thomas B.C."/>
            <person name="Singh A."/>
            <person name="Wilkins M.J."/>
            <person name="Karaoz U."/>
            <person name="Brodie E.L."/>
            <person name="Williams K.H."/>
            <person name="Hubbard S.S."/>
            <person name="Banfield J.F."/>
        </authorList>
    </citation>
    <scope>NUCLEOTIDE SEQUENCE [LARGE SCALE GENOMIC DNA]</scope>
</reference>
<dbReference type="InterPro" id="IPR031807">
    <property type="entry name" value="HicB-like"/>
</dbReference>
<evidence type="ECO:0000313" key="3">
    <source>
        <dbReference type="Proteomes" id="UP000178109"/>
    </source>
</evidence>
<dbReference type="InterPro" id="IPR035069">
    <property type="entry name" value="TTHA1013/TTHA0281-like"/>
</dbReference>
<dbReference type="EMBL" id="MHKO01000032">
    <property type="protein sequence ID" value="OGY91971.1"/>
    <property type="molecule type" value="Genomic_DNA"/>
</dbReference>
<feature type="domain" description="HicB-like antitoxin of toxin-antitoxin system" evidence="1">
    <location>
        <begin position="15"/>
        <end position="68"/>
    </location>
</feature>
<name>A0A1G2BS98_9BACT</name>
<gene>
    <name evidence="2" type="ORF">A3H70_01110</name>
</gene>
<evidence type="ECO:0000259" key="1">
    <source>
        <dbReference type="Pfam" id="PF15919"/>
    </source>
</evidence>
<accession>A0A1G2BS98</accession>
<dbReference type="Pfam" id="PF15919">
    <property type="entry name" value="HicB_lk_antitox"/>
    <property type="match status" value="1"/>
</dbReference>
<proteinExistence type="predicted"/>
<dbReference type="SUPFAM" id="SSF143100">
    <property type="entry name" value="TTHA1013/TTHA0281-like"/>
    <property type="match status" value="1"/>
</dbReference>
<dbReference type="PANTHER" id="PTHR34504">
    <property type="entry name" value="ANTITOXIN HICB"/>
    <property type="match status" value="1"/>
</dbReference>
<organism evidence="2 3">
    <name type="scientific">Candidatus Komeilibacteria bacterium RIFCSPLOWO2_02_FULL_48_11</name>
    <dbReference type="NCBI Taxonomy" id="1798553"/>
    <lineage>
        <taxon>Bacteria</taxon>
        <taxon>Candidatus Komeiliibacteriota</taxon>
    </lineage>
</organism>
<dbReference type="Gene3D" id="3.30.160.250">
    <property type="match status" value="1"/>
</dbReference>
<dbReference type="InterPro" id="IPR051404">
    <property type="entry name" value="TA_system_antitoxin"/>
</dbReference>
<dbReference type="PANTHER" id="PTHR34504:SF4">
    <property type="entry name" value="ANTITOXIN HICB"/>
    <property type="match status" value="1"/>
</dbReference>
<dbReference type="AlphaFoldDB" id="A0A1G2BS98"/>